<dbReference type="Pfam" id="PF15898">
    <property type="entry name" value="PRKG1_interact"/>
    <property type="match status" value="1"/>
</dbReference>
<dbReference type="InterPro" id="IPR017401">
    <property type="entry name" value="MYPT1/MYPT2/Mbs85"/>
</dbReference>
<evidence type="ECO:0000256" key="5">
    <source>
        <dbReference type="PIRNR" id="PIRNR038141"/>
    </source>
</evidence>
<dbReference type="GO" id="GO:0030018">
    <property type="term" value="C:Z disc"/>
    <property type="evidence" value="ECO:0007669"/>
    <property type="project" value="TreeGrafter"/>
</dbReference>
<evidence type="ECO:0000256" key="2">
    <source>
        <dbReference type="ARBA" id="ARBA00022490"/>
    </source>
</evidence>
<reference evidence="10" key="3">
    <citation type="submission" date="2025-09" db="UniProtKB">
        <authorList>
            <consortium name="Ensembl"/>
        </authorList>
    </citation>
    <scope>IDENTIFICATION</scope>
</reference>
<reference evidence="10 11" key="1">
    <citation type="submission" date="2022-01" db="EMBL/GenBank/DDBJ databases">
        <title>A chromosome-scale genome assembly of the false clownfish, Amphiprion ocellaris.</title>
        <authorList>
            <person name="Ryu T."/>
        </authorList>
    </citation>
    <scope>NUCLEOTIDE SEQUENCE [LARGE SCALE GENOMIC DNA]</scope>
</reference>
<dbReference type="InterPro" id="IPR002110">
    <property type="entry name" value="Ankyrin_rpt"/>
</dbReference>
<dbReference type="Proteomes" id="UP001501940">
    <property type="component" value="Chromosome 21"/>
</dbReference>
<feature type="repeat" description="ANK" evidence="6">
    <location>
        <begin position="198"/>
        <end position="230"/>
    </location>
</feature>
<feature type="region of interest" description="Disordered" evidence="8">
    <location>
        <begin position="446"/>
        <end position="478"/>
    </location>
</feature>
<feature type="compositionally biased region" description="Basic residues" evidence="8">
    <location>
        <begin position="667"/>
        <end position="678"/>
    </location>
</feature>
<evidence type="ECO:0000313" key="10">
    <source>
        <dbReference type="Ensembl" id="ENSAOCP00000078696.1"/>
    </source>
</evidence>
<feature type="compositionally biased region" description="Basic and acidic residues" evidence="8">
    <location>
        <begin position="319"/>
        <end position="341"/>
    </location>
</feature>
<feature type="compositionally biased region" description="Acidic residues" evidence="8">
    <location>
        <begin position="358"/>
        <end position="370"/>
    </location>
</feature>
<dbReference type="InterPro" id="IPR051226">
    <property type="entry name" value="PP1_Regulatory_Subunit"/>
</dbReference>
<feature type="compositionally biased region" description="Low complexity" evidence="8">
    <location>
        <begin position="464"/>
        <end position="475"/>
    </location>
</feature>
<dbReference type="GO" id="GO:0004857">
    <property type="term" value="F:enzyme inhibitor activity"/>
    <property type="evidence" value="ECO:0007669"/>
    <property type="project" value="TreeGrafter"/>
</dbReference>
<organism evidence="10 11">
    <name type="scientific">Amphiprion ocellaris</name>
    <name type="common">Clown anemonefish</name>
    <dbReference type="NCBI Taxonomy" id="80972"/>
    <lineage>
        <taxon>Eukaryota</taxon>
        <taxon>Metazoa</taxon>
        <taxon>Chordata</taxon>
        <taxon>Craniata</taxon>
        <taxon>Vertebrata</taxon>
        <taxon>Euteleostomi</taxon>
        <taxon>Actinopterygii</taxon>
        <taxon>Neopterygii</taxon>
        <taxon>Teleostei</taxon>
        <taxon>Neoteleostei</taxon>
        <taxon>Acanthomorphata</taxon>
        <taxon>Ovalentaria</taxon>
        <taxon>Pomacentridae</taxon>
        <taxon>Amphiprion</taxon>
    </lineage>
</organism>
<proteinExistence type="predicted"/>
<feature type="coiled-coil region" evidence="7">
    <location>
        <begin position="711"/>
        <end position="792"/>
    </location>
</feature>
<dbReference type="SUPFAM" id="SSF48403">
    <property type="entry name" value="Ankyrin repeat"/>
    <property type="match status" value="1"/>
</dbReference>
<evidence type="ECO:0000259" key="9">
    <source>
        <dbReference type="Pfam" id="PF15898"/>
    </source>
</evidence>
<dbReference type="Pfam" id="PF12796">
    <property type="entry name" value="Ank_2"/>
    <property type="match status" value="2"/>
</dbReference>
<dbReference type="Gene3D" id="1.25.40.20">
    <property type="entry name" value="Ankyrin repeat-containing domain"/>
    <property type="match status" value="2"/>
</dbReference>
<keyword evidence="3" id="KW-0677">Repeat</keyword>
<dbReference type="PANTHER" id="PTHR24179:SF20">
    <property type="entry name" value="PROTEIN PHOSPHATASE 1 REGULATORY SUBUNIT 12A"/>
    <property type="match status" value="1"/>
</dbReference>
<keyword evidence="7" id="KW-0175">Coiled coil</keyword>
<evidence type="ECO:0000256" key="4">
    <source>
        <dbReference type="ARBA" id="ARBA00023043"/>
    </source>
</evidence>
<evidence type="ECO:0000256" key="8">
    <source>
        <dbReference type="SAM" id="MobiDB-lite"/>
    </source>
</evidence>
<feature type="compositionally biased region" description="Basic and acidic residues" evidence="8">
    <location>
        <begin position="548"/>
        <end position="576"/>
    </location>
</feature>
<feature type="domain" description="cGMP-dependent protein kinase interacting" evidence="9">
    <location>
        <begin position="709"/>
        <end position="805"/>
    </location>
</feature>
<dbReference type="InterPro" id="IPR036770">
    <property type="entry name" value="Ankyrin_rpt-contain_sf"/>
</dbReference>
<feature type="repeat" description="ANK" evidence="6">
    <location>
        <begin position="72"/>
        <end position="104"/>
    </location>
</feature>
<accession>A0AAQ6API5</accession>
<dbReference type="Gene3D" id="6.10.250.1820">
    <property type="match status" value="1"/>
</dbReference>
<feature type="compositionally biased region" description="Basic and acidic residues" evidence="8">
    <location>
        <begin position="647"/>
        <end position="666"/>
    </location>
</feature>
<feature type="compositionally biased region" description="Polar residues" evidence="8">
    <location>
        <begin position="303"/>
        <end position="315"/>
    </location>
</feature>
<feature type="compositionally biased region" description="Basic and acidic residues" evidence="8">
    <location>
        <begin position="417"/>
        <end position="427"/>
    </location>
</feature>
<dbReference type="AlphaFoldDB" id="A0AAQ6API5"/>
<feature type="region of interest" description="Disordered" evidence="8">
    <location>
        <begin position="301"/>
        <end position="377"/>
    </location>
</feature>
<feature type="compositionally biased region" description="Acidic residues" evidence="8">
    <location>
        <begin position="687"/>
        <end position="701"/>
    </location>
</feature>
<name>A0AAQ6API5_AMPOC</name>
<feature type="repeat" description="ANK" evidence="6">
    <location>
        <begin position="231"/>
        <end position="263"/>
    </location>
</feature>
<dbReference type="Ensembl" id="ENSAOCT00000065294.1">
    <property type="protein sequence ID" value="ENSAOCP00000078696.1"/>
    <property type="gene ID" value="ENSAOCG00000024637.2"/>
</dbReference>
<keyword evidence="2 5" id="KW-0963">Cytoplasm</keyword>
<dbReference type="PIRSF" id="PIRSF038141">
    <property type="entry name" value="PP1_12ABC_vert"/>
    <property type="match status" value="1"/>
</dbReference>
<comment type="subcellular location">
    <subcellularLocation>
        <location evidence="1 5">Cytoplasm</location>
    </subcellularLocation>
</comment>
<evidence type="ECO:0000256" key="7">
    <source>
        <dbReference type="SAM" id="Coils"/>
    </source>
</evidence>
<feature type="region of interest" description="Disordered" evidence="8">
    <location>
        <begin position="647"/>
        <end position="706"/>
    </location>
</feature>
<dbReference type="GO" id="GO:0019901">
    <property type="term" value="F:protein kinase binding"/>
    <property type="evidence" value="ECO:0007669"/>
    <property type="project" value="InterPro"/>
</dbReference>
<sequence length="805" mass="91655">MKMADAKQKRNEQLKRWLGSETDLEPPVLKKKKTKVKFDDGAVFLAACSSGDTEEVLRMLDRGADINYANVDGLTALHQACIDDNVDMVTFLVEHGAGINQPDNEGWIPLHAAASCGYLDIAEYLISQGASVGVVNSEGETPLDIAEEEAMEELLQNEINRQGVDIEAARKEEERIMLRDARQWLNSGQIQDVRHAKSGGTALHVAAAKGYVEVLKLLIQAGYDVNIKDYDGWTPLHAAAHWGKEEACRILVENLCDMDLINKMGQTPFDVADEDVLGYLEELQKKQNLLMSEKKDVKKSPLIETTTTGDNNQSLKPLKSKETLLLEPEKSAPRIETLEPEKVDEEEEGKKDESSCSSEEEEEEDSESETEAGTFDCITPLMPVPEPGCPALWRQGLRKTGISLGPKKPMPAGKVSAKVEEERKDESPSSWRLGLRKTGSYGALAEITATKEAQREKDTTGVMRSASSPRLSSSLDNKDKEKVSDIVIFLFFFYFSYYTYNTMRDEESESQRKARSRQARQSRRSTQGVTLTDLQEAEKTIGRSRPPKTREEEKEEKEKQDKEKQEEKKEVETKEDDYRSKYRSFEEVHSPFCIYFPEYRPLEPHSNLHLECLTMPSLLPVLPPLSLPALSAFIFLLHLRHIHTYHKADKKEEEKEGEDKSQPRSIRDRRRPREKRRSTGVSFWTQDGDENDPDQQSDSEEGSTKGEPQLYEQILAENEKLKAQLRDTDLELADLKLQLEKATQRQERYADRSQLEMEKRERRALERKISEMEEELKMLPDLKADNQRLKDENGALIRVISKLSK</sequence>
<dbReference type="FunFam" id="1.25.40.20:FF:000004">
    <property type="entry name" value="Phosphatase 1 regulatory subunit 12A"/>
    <property type="match status" value="1"/>
</dbReference>
<reference evidence="10" key="2">
    <citation type="submission" date="2025-08" db="UniProtKB">
        <authorList>
            <consortium name="Ensembl"/>
        </authorList>
    </citation>
    <scope>IDENTIFICATION</scope>
</reference>
<feature type="region of interest" description="Disordered" evidence="8">
    <location>
        <begin position="505"/>
        <end position="576"/>
    </location>
</feature>
<dbReference type="PROSITE" id="PS50088">
    <property type="entry name" value="ANK_REPEAT"/>
    <property type="match status" value="4"/>
</dbReference>
<protein>
    <recommendedName>
        <fullName evidence="5">Protein phosphatase 1 regulatory subunit</fullName>
    </recommendedName>
</protein>
<feature type="compositionally biased region" description="Basic residues" evidence="8">
    <location>
        <begin position="513"/>
        <end position="523"/>
    </location>
</feature>
<dbReference type="GeneTree" id="ENSGT00940000156120"/>
<dbReference type="GO" id="GO:0019208">
    <property type="term" value="F:phosphatase regulator activity"/>
    <property type="evidence" value="ECO:0007669"/>
    <property type="project" value="UniProtKB-UniRule"/>
</dbReference>
<keyword evidence="4 6" id="KW-0040">ANK repeat</keyword>
<gene>
    <name evidence="10" type="primary">PPP1R12A</name>
</gene>
<dbReference type="Gene3D" id="6.10.140.390">
    <property type="match status" value="1"/>
</dbReference>
<keyword evidence="11" id="KW-1185">Reference proteome</keyword>
<dbReference type="SMART" id="SM00248">
    <property type="entry name" value="ANK"/>
    <property type="match status" value="6"/>
</dbReference>
<evidence type="ECO:0000256" key="3">
    <source>
        <dbReference type="ARBA" id="ARBA00022737"/>
    </source>
</evidence>
<dbReference type="PANTHER" id="PTHR24179">
    <property type="entry name" value="PROTEIN PHOSPHATASE 1 REGULATORY SUBUNIT 12"/>
    <property type="match status" value="1"/>
</dbReference>
<dbReference type="PRINTS" id="PR01415">
    <property type="entry name" value="ANKYRIN"/>
</dbReference>
<dbReference type="InterPro" id="IPR031775">
    <property type="entry name" value="PRKG1_interact"/>
</dbReference>
<dbReference type="PROSITE" id="PS50297">
    <property type="entry name" value="ANK_REP_REGION"/>
    <property type="match status" value="4"/>
</dbReference>
<dbReference type="GO" id="GO:0007165">
    <property type="term" value="P:signal transduction"/>
    <property type="evidence" value="ECO:0007669"/>
    <property type="project" value="InterPro"/>
</dbReference>
<dbReference type="FunFam" id="1.25.40.20:FF:000876">
    <property type="entry name" value="Protein phosphatase 1 regulatory subunit 12A"/>
    <property type="match status" value="1"/>
</dbReference>
<feature type="repeat" description="ANK" evidence="6">
    <location>
        <begin position="105"/>
        <end position="137"/>
    </location>
</feature>
<feature type="region of interest" description="Disordered" evidence="8">
    <location>
        <begin position="401"/>
        <end position="434"/>
    </location>
</feature>
<dbReference type="GO" id="GO:0031672">
    <property type="term" value="C:A band"/>
    <property type="evidence" value="ECO:0007669"/>
    <property type="project" value="TreeGrafter"/>
</dbReference>
<evidence type="ECO:0000256" key="1">
    <source>
        <dbReference type="ARBA" id="ARBA00004496"/>
    </source>
</evidence>
<comment type="subunit">
    <text evidence="5">PP1 comprises a catalytic subunit, and one or several targeting or regulatory subunits.</text>
</comment>
<evidence type="ECO:0000313" key="11">
    <source>
        <dbReference type="Proteomes" id="UP001501940"/>
    </source>
</evidence>
<evidence type="ECO:0000256" key="6">
    <source>
        <dbReference type="PROSITE-ProRule" id="PRU00023"/>
    </source>
</evidence>